<sequence>MESSRYTVILVDPVNYDYSDHPVNYVTTPLPIEDCNQASSSSSGQFAWDSPINYHQPSCWSNYDSDQIDQRPVIHHLNSFSNNNDVSTDLVNRPSDQQIANE</sequence>
<accession>T1JU54</accession>
<evidence type="ECO:0000256" key="1">
    <source>
        <dbReference type="SAM" id="MobiDB-lite"/>
    </source>
</evidence>
<dbReference type="AlphaFoldDB" id="T1JU54"/>
<keyword evidence="3" id="KW-1185">Reference proteome</keyword>
<feature type="region of interest" description="Disordered" evidence="1">
    <location>
        <begin position="79"/>
        <end position="102"/>
    </location>
</feature>
<proteinExistence type="predicted"/>
<dbReference type="Proteomes" id="UP000015104">
    <property type="component" value="Unassembled WGS sequence"/>
</dbReference>
<dbReference type="HOGENOM" id="CLU_2280921_0_0_1"/>
<dbReference type="EnsemblMetazoa" id="tetur01g16526.1">
    <property type="protein sequence ID" value="tetur01g16526.1"/>
    <property type="gene ID" value="tetur01g16526"/>
</dbReference>
<evidence type="ECO:0000313" key="3">
    <source>
        <dbReference type="Proteomes" id="UP000015104"/>
    </source>
</evidence>
<organism evidence="2 3">
    <name type="scientific">Tetranychus urticae</name>
    <name type="common">Two-spotted spider mite</name>
    <dbReference type="NCBI Taxonomy" id="32264"/>
    <lineage>
        <taxon>Eukaryota</taxon>
        <taxon>Metazoa</taxon>
        <taxon>Ecdysozoa</taxon>
        <taxon>Arthropoda</taxon>
        <taxon>Chelicerata</taxon>
        <taxon>Arachnida</taxon>
        <taxon>Acari</taxon>
        <taxon>Acariformes</taxon>
        <taxon>Trombidiformes</taxon>
        <taxon>Prostigmata</taxon>
        <taxon>Eleutherengona</taxon>
        <taxon>Raphignathae</taxon>
        <taxon>Tetranychoidea</taxon>
        <taxon>Tetranychidae</taxon>
        <taxon>Tetranychus</taxon>
    </lineage>
</organism>
<reference evidence="2" key="2">
    <citation type="submission" date="2015-06" db="UniProtKB">
        <authorList>
            <consortium name="EnsemblMetazoa"/>
        </authorList>
    </citation>
    <scope>IDENTIFICATION</scope>
</reference>
<protein>
    <submittedName>
        <fullName evidence="2">Uncharacterized protein</fullName>
    </submittedName>
</protein>
<evidence type="ECO:0000313" key="2">
    <source>
        <dbReference type="EnsemblMetazoa" id="tetur01g16526.1"/>
    </source>
</evidence>
<name>T1JU54_TETUR</name>
<reference evidence="3" key="1">
    <citation type="submission" date="2011-08" db="EMBL/GenBank/DDBJ databases">
        <authorList>
            <person name="Rombauts S."/>
        </authorList>
    </citation>
    <scope>NUCLEOTIDE SEQUENCE</scope>
    <source>
        <strain evidence="3">London</strain>
    </source>
</reference>
<dbReference type="EMBL" id="CAEY01000462">
    <property type="status" value="NOT_ANNOTATED_CDS"/>
    <property type="molecule type" value="Genomic_DNA"/>
</dbReference>